<proteinExistence type="predicted"/>
<dbReference type="Pfam" id="PF13837">
    <property type="entry name" value="Myb_DNA-bind_4"/>
    <property type="match status" value="1"/>
</dbReference>
<dbReference type="AlphaFoldDB" id="A0A9N9QI61"/>
<organism evidence="2 3">
    <name type="scientific">Ceutorhynchus assimilis</name>
    <name type="common">cabbage seed weevil</name>
    <dbReference type="NCBI Taxonomy" id="467358"/>
    <lineage>
        <taxon>Eukaryota</taxon>
        <taxon>Metazoa</taxon>
        <taxon>Ecdysozoa</taxon>
        <taxon>Arthropoda</taxon>
        <taxon>Hexapoda</taxon>
        <taxon>Insecta</taxon>
        <taxon>Pterygota</taxon>
        <taxon>Neoptera</taxon>
        <taxon>Endopterygota</taxon>
        <taxon>Coleoptera</taxon>
        <taxon>Polyphaga</taxon>
        <taxon>Cucujiformia</taxon>
        <taxon>Curculionidae</taxon>
        <taxon>Ceutorhynchinae</taxon>
        <taxon>Ceutorhynchus</taxon>
    </lineage>
</organism>
<dbReference type="Proteomes" id="UP001152799">
    <property type="component" value="Chromosome 1"/>
</dbReference>
<accession>A0A9N9QI61</accession>
<evidence type="ECO:0000313" key="3">
    <source>
        <dbReference type="Proteomes" id="UP001152799"/>
    </source>
</evidence>
<gene>
    <name evidence="2" type="ORF">CEUTPL_LOCUS272</name>
</gene>
<keyword evidence="3" id="KW-1185">Reference proteome</keyword>
<reference evidence="2" key="1">
    <citation type="submission" date="2022-01" db="EMBL/GenBank/DDBJ databases">
        <authorList>
            <person name="King R."/>
        </authorList>
    </citation>
    <scope>NUCLEOTIDE SEQUENCE</scope>
</reference>
<name>A0A9N9QI61_9CUCU</name>
<dbReference type="Gene3D" id="1.10.10.60">
    <property type="entry name" value="Homeodomain-like"/>
    <property type="match status" value="1"/>
</dbReference>
<evidence type="ECO:0000259" key="1">
    <source>
        <dbReference type="Pfam" id="PF13837"/>
    </source>
</evidence>
<evidence type="ECO:0000313" key="2">
    <source>
        <dbReference type="EMBL" id="CAG9759524.1"/>
    </source>
</evidence>
<dbReference type="InterPro" id="IPR044822">
    <property type="entry name" value="Myb_DNA-bind_4"/>
</dbReference>
<dbReference type="EMBL" id="OU892277">
    <property type="protein sequence ID" value="CAG9759524.1"/>
    <property type="molecule type" value="Genomic_DNA"/>
</dbReference>
<protein>
    <recommendedName>
        <fullName evidence="1">Myb/SANT-like DNA-binding domain-containing protein</fullName>
    </recommendedName>
</protein>
<sequence>MDLKEVDFGSHEVIYVTRAEERPTVAEWPNAAIEELLKFLKKHYRSEGNNSKFGYKRILYENCSRALRQKGFIYASAQCENKWKSLKRRYLTCLNRSRTGKGRKKIPYKKQLFDDEIEYLLKFEKQPQIKKEPGDTKHKIKFDEDMDQADEFEENNKKYMANDKKLVQKKLRGSDDEDKKDFVFTGKVDLSQQKKKEACAENPKANNLHLIGDLTKAMISNVEVNTDILKSHGAFCEQLLVCLDSFDRKAEVKIGVEQKMLEQKKIQNTLLARIVQKLGNSTSKGNV</sequence>
<dbReference type="OrthoDB" id="10065625at2759"/>
<feature type="domain" description="Myb/SANT-like DNA-binding" evidence="1">
    <location>
        <begin position="27"/>
        <end position="111"/>
    </location>
</feature>